<dbReference type="InterPro" id="IPR028994">
    <property type="entry name" value="Integrin_alpha_N"/>
</dbReference>
<dbReference type="Gene3D" id="2.130.10.130">
    <property type="entry name" value="Integrin alpha, N-terminal"/>
    <property type="match status" value="1"/>
</dbReference>
<feature type="non-terminal residue" evidence="3">
    <location>
        <position position="712"/>
    </location>
</feature>
<feature type="compositionally biased region" description="Low complexity" evidence="2">
    <location>
        <begin position="655"/>
        <end position="668"/>
    </location>
</feature>
<dbReference type="Pfam" id="PF13517">
    <property type="entry name" value="FG-GAP_3"/>
    <property type="match status" value="2"/>
</dbReference>
<comment type="caution">
    <text evidence="3">The sequence shown here is derived from an EMBL/GenBank/DDBJ whole genome shotgun (WGS) entry which is preliminary data.</text>
</comment>
<dbReference type="SUPFAM" id="SSF69318">
    <property type="entry name" value="Integrin alpha N-terminal domain"/>
    <property type="match status" value="1"/>
</dbReference>
<feature type="non-terminal residue" evidence="3">
    <location>
        <position position="1"/>
    </location>
</feature>
<keyword evidence="1" id="KW-0732">Signal</keyword>
<reference evidence="3 4" key="1">
    <citation type="submission" date="2015-03" db="EMBL/GenBank/DDBJ databases">
        <title>Genome Sequence of Kiloniella spongiae MEBiC09566, isolated from a marine sponge.</title>
        <authorList>
            <person name="Shao Z."/>
            <person name="Wang L."/>
            <person name="Li X."/>
        </authorList>
    </citation>
    <scope>NUCLEOTIDE SEQUENCE [LARGE SCALE GENOMIC DNA]</scope>
    <source>
        <strain evidence="3 4">MEBiC09566</strain>
    </source>
</reference>
<evidence type="ECO:0000256" key="2">
    <source>
        <dbReference type="SAM" id="MobiDB-lite"/>
    </source>
</evidence>
<dbReference type="RefSeq" id="WP_047766171.1">
    <property type="nucleotide sequence ID" value="NZ_LAQL01000042.1"/>
</dbReference>
<dbReference type="OrthoDB" id="6057489at2"/>
<dbReference type="EMBL" id="LAQL01000042">
    <property type="protein sequence ID" value="KLN58858.1"/>
    <property type="molecule type" value="Genomic_DNA"/>
</dbReference>
<accession>A0A0H2M937</accession>
<dbReference type="AlphaFoldDB" id="A0A0H2M937"/>
<feature type="region of interest" description="Disordered" evidence="2">
    <location>
        <begin position="648"/>
        <end position="671"/>
    </location>
</feature>
<gene>
    <name evidence="3" type="ORF">WH96_20790</name>
</gene>
<protein>
    <recommendedName>
        <fullName evidence="5">Insecticide toxin TcdB middle/N-terminal domain-containing protein</fullName>
    </recommendedName>
</protein>
<name>A0A0H2M937_9PROT</name>
<keyword evidence="4" id="KW-1185">Reference proteome</keyword>
<organism evidence="3 4">
    <name type="scientific">Kiloniella spongiae</name>
    <dbReference type="NCBI Taxonomy" id="1489064"/>
    <lineage>
        <taxon>Bacteria</taxon>
        <taxon>Pseudomonadati</taxon>
        <taxon>Pseudomonadota</taxon>
        <taxon>Alphaproteobacteria</taxon>
        <taxon>Rhodospirillales</taxon>
        <taxon>Kiloniellaceae</taxon>
        <taxon>Kiloniella</taxon>
    </lineage>
</organism>
<dbReference type="InterPro" id="IPR013517">
    <property type="entry name" value="FG-GAP"/>
</dbReference>
<dbReference type="STRING" id="1489064.WH96_20790"/>
<proteinExistence type="predicted"/>
<evidence type="ECO:0000313" key="4">
    <source>
        <dbReference type="Proteomes" id="UP000035444"/>
    </source>
</evidence>
<sequence>GSYRINRIDYGGNATAGTAATSSVRFIYEDRTDIRTWYQAGAKITQDQRLKNIQTYEGETLVADYEANYEYSGLENRSRITQLLMCEAGGSCLKPLAITWNEDSASWPEIASLGDFGKTDYEDRNSYPLIYGDWNGDGVSDIGRVTSSGMKFYVANRFAFEDRIHSFFENYTQLSELGQNSLSDSNLYPVFSGDWNGDGLTDIARVTDNGMTFLVSTGTSFEAYAQFNDFGKERYDDGSIYPVLTGDWNGDGRTDVGRVTSTGVKFYTSQGSYFKAYTGLDIWGKNAGYHNGSTHPVMVGDWNGDGLSDLMRVHDDGISFRVSTGTGWAIYDGLNVFGRNAGYSNDNTHPVTVGDWNGDGLSDVMRVHDDGISFRISTGTGWSIFGGNEALGRNDGFSDASTYPLVQGDWNNDGLSDIGRISASGIKLYISNGQGWVHFEDVESFGKNSYADSNLYPVTTGDWNGDGSPDIARVVSGGVDFLFSNYQNSNKAKTFTSSRGYKTSVRYKPLIKAPVSGENFYKADKAASYPEQTFMGTMYAVSSVKREDGVTGLRHVDYAYSDGRVDVERGSFLGFGQIVSSDRQRGTQTLTDYHQDWPFTRRTKKTARQILDGTPIEIQERSWEQVSTTGQAIDVRLSQTVHQQFDDPAFAKSTGIPDGSSGSSPEGEQFYSTSGSYDWVVPAGVTTVRVSVVGAGGSGGQNGTFTTGSTAD</sequence>
<evidence type="ECO:0000313" key="3">
    <source>
        <dbReference type="EMBL" id="KLN58858.1"/>
    </source>
</evidence>
<dbReference type="Proteomes" id="UP000035444">
    <property type="component" value="Unassembled WGS sequence"/>
</dbReference>
<evidence type="ECO:0000256" key="1">
    <source>
        <dbReference type="ARBA" id="ARBA00022729"/>
    </source>
</evidence>
<evidence type="ECO:0008006" key="5">
    <source>
        <dbReference type="Google" id="ProtNLM"/>
    </source>
</evidence>